<dbReference type="AlphaFoldDB" id="A0A653B0Q0"/>
<name>A0A653B0Q0_ECTOL</name>
<protein>
    <submittedName>
        <fullName evidence="1">Uncharacterized protein</fullName>
    </submittedName>
</protein>
<proteinExistence type="predicted"/>
<dbReference type="EMBL" id="LR130779">
    <property type="protein sequence ID" value="VDN62125.1"/>
    <property type="molecule type" value="Genomic_DNA"/>
</dbReference>
<evidence type="ECO:0000313" key="1">
    <source>
        <dbReference type="EMBL" id="VDN62125.1"/>
    </source>
</evidence>
<dbReference type="OrthoDB" id="7019157at2"/>
<reference evidence="1" key="1">
    <citation type="submission" date="2018-11" db="EMBL/GenBank/DDBJ databases">
        <authorList>
            <consortium name="Genoscope - CEA"/>
            <person name="William W."/>
        </authorList>
    </citation>
    <scope>NUCLEOTIDE SEQUENCE [LARGE SCALE GENOMIC DNA]</scope>
    <source>
        <strain evidence="1">T9AD</strain>
    </source>
</reference>
<accession>A0A653B0Q0</accession>
<sequence>MSEPMKTEADIEADYAAAMAKYYADLEKNRREVLAQVALLVSPRKLASIEKFIDYCDDSIVCDFELTETHGGERQDEPGTAFRYVYIDQRSGGCPDGDDYYGWIWIPLPQGKYLKFQYA</sequence>
<gene>
    <name evidence="1" type="ORF">POT9AD_1134</name>
</gene>
<organism evidence="1">
    <name type="scientific">Ectopseudomonas oleovorans</name>
    <name type="common">Pseudomonas oleovorans</name>
    <dbReference type="NCBI Taxonomy" id="301"/>
    <lineage>
        <taxon>Bacteria</taxon>
        <taxon>Pseudomonadati</taxon>
        <taxon>Pseudomonadota</taxon>
        <taxon>Gammaproteobacteria</taxon>
        <taxon>Pseudomonadales</taxon>
        <taxon>Pseudomonadaceae</taxon>
        <taxon>Ectopseudomonas</taxon>
    </lineage>
</organism>